<dbReference type="Proteomes" id="UP000245535">
    <property type="component" value="Unassembled WGS sequence"/>
</dbReference>
<dbReference type="Pfam" id="PF19841">
    <property type="entry name" value="GldN"/>
    <property type="match status" value="1"/>
</dbReference>
<proteinExistence type="predicted"/>
<dbReference type="InterPro" id="IPR019847">
    <property type="entry name" value="Gliding_motility_assoc_GldN"/>
</dbReference>
<organism evidence="2 3">
    <name type="scientific">Sediminitomix flava</name>
    <dbReference type="NCBI Taxonomy" id="379075"/>
    <lineage>
        <taxon>Bacteria</taxon>
        <taxon>Pseudomonadati</taxon>
        <taxon>Bacteroidota</taxon>
        <taxon>Cytophagia</taxon>
        <taxon>Cytophagales</taxon>
        <taxon>Flammeovirgaceae</taxon>
        <taxon>Sediminitomix</taxon>
    </lineage>
</organism>
<feature type="chain" id="PRO_5016311626" evidence="1">
    <location>
        <begin position="23"/>
        <end position="262"/>
    </location>
</feature>
<dbReference type="NCBIfam" id="TIGR03523">
    <property type="entry name" value="GldN"/>
    <property type="match status" value="1"/>
</dbReference>
<evidence type="ECO:0000313" key="3">
    <source>
        <dbReference type="Proteomes" id="UP000245535"/>
    </source>
</evidence>
<feature type="signal peptide" evidence="1">
    <location>
        <begin position="1"/>
        <end position="22"/>
    </location>
</feature>
<evidence type="ECO:0000256" key="1">
    <source>
        <dbReference type="SAM" id="SignalP"/>
    </source>
</evidence>
<protein>
    <submittedName>
        <fullName evidence="2">Gliding motility associated protein GldN</fullName>
    </submittedName>
</protein>
<name>A0A315Z7Z2_SEDFL</name>
<reference evidence="2 3" key="1">
    <citation type="submission" date="2018-03" db="EMBL/GenBank/DDBJ databases">
        <title>Genomic Encyclopedia of Archaeal and Bacterial Type Strains, Phase II (KMG-II): from individual species to whole genera.</title>
        <authorList>
            <person name="Goeker M."/>
        </authorList>
    </citation>
    <scope>NUCLEOTIDE SEQUENCE [LARGE SCALE GENOMIC DNA]</scope>
    <source>
        <strain evidence="2 3">DSM 28229</strain>
    </source>
</reference>
<sequence length="262" mass="30524">MRELRKCLILFTFLIGAFNASAQEIDAHEVNPYSVRPIRSADIMFKRTMWLRIDLREKINEPYNARGNRLPDLIIQAAKDGMVRPFINDSLQTRMSDQEFRNRLKEEDSGGGDDEWGDWGGGADSEIDLQKILLVDVKEDVIYDKRRGVWKNDIQAISLTVPAEFSEGGYEKVIASFSYKELVDNLFKDNKFAIWYNEANLSENRNLEESFDLRLFNARVLKFTTARDEFIQDIYTDPKTALYKGLDYQMELVEYEANLWSN</sequence>
<dbReference type="OrthoDB" id="1141916at2"/>
<comment type="caution">
    <text evidence="2">The sequence shown here is derived from an EMBL/GenBank/DDBJ whole genome shotgun (WGS) entry which is preliminary data.</text>
</comment>
<accession>A0A315Z7Z2</accession>
<dbReference type="AlphaFoldDB" id="A0A315Z7Z2"/>
<dbReference type="EMBL" id="QGDO01000004">
    <property type="protein sequence ID" value="PWJ40778.1"/>
    <property type="molecule type" value="Genomic_DNA"/>
</dbReference>
<gene>
    <name evidence="2" type="ORF">BC781_10437</name>
</gene>
<keyword evidence="3" id="KW-1185">Reference proteome</keyword>
<dbReference type="RefSeq" id="WP_109619513.1">
    <property type="nucleotide sequence ID" value="NZ_QGDO01000004.1"/>
</dbReference>
<evidence type="ECO:0000313" key="2">
    <source>
        <dbReference type="EMBL" id="PWJ40778.1"/>
    </source>
</evidence>
<keyword evidence="1" id="KW-0732">Signal</keyword>